<evidence type="ECO:0000256" key="4">
    <source>
        <dbReference type="ARBA" id="ARBA00013244"/>
    </source>
</evidence>
<dbReference type="Pfam" id="PF03007">
    <property type="entry name" value="WS_DGAT_cat"/>
    <property type="match status" value="1"/>
</dbReference>
<evidence type="ECO:0000259" key="13">
    <source>
        <dbReference type="Pfam" id="PF06974"/>
    </source>
</evidence>
<evidence type="ECO:0000256" key="6">
    <source>
        <dbReference type="ARBA" id="ARBA00022679"/>
    </source>
</evidence>
<dbReference type="GO" id="GO:0051701">
    <property type="term" value="P:biological process involved in interaction with host"/>
    <property type="evidence" value="ECO:0007669"/>
    <property type="project" value="TreeGrafter"/>
</dbReference>
<dbReference type="GO" id="GO:0005886">
    <property type="term" value="C:plasma membrane"/>
    <property type="evidence" value="ECO:0007669"/>
    <property type="project" value="TreeGrafter"/>
</dbReference>
<name>A0A560W9I2_9MICO</name>
<evidence type="ECO:0000256" key="7">
    <source>
        <dbReference type="ARBA" id="ARBA00022798"/>
    </source>
</evidence>
<sequence>MVDVTHRLSALDSSFLYLEDDNLPLHVGTVMIFEPPADGFDYDQLVELIAERIVSSPRYRQRVQSVPARLANPVWVDDDAFDVSYHVRRAALPRPGDEEQLEEFVARITSRPLDRGRPLWEVYFVEGLSKGRFAIVTKAHQALVDGINAVDISHMLLDTSGGDDGGLGDAADRPPYQPSSLRLVADAMVDAVRTPTMVVDNLRGGAYDLAAASRKAFGLVSGVLATLAQVGVKPAPDSPLQVTVGAARRFDMVRTDLRAYRTIRTKLTRGRYVEDVTINDVVLATIAGALRTWLQSRGEHLSSASVIRAMVPVSVYDDTGDHQSGARVTACFVDLPVGEPNPSMRLHQIAFSMRQQMETTQAVDAASLSSIGGFAPPTLHSLGSRTGAAMTRRLFNLAITNVPGPQQPLYAGEARLLSTYPVMPLTRKQALAIGLTSYDGQVYLGLNADRDAMTDLHVLADAIHEALAELGQSKRTRSSR</sequence>
<keyword evidence="5 11" id="KW-0444">Lipid biosynthesis</keyword>
<keyword evidence="8 11" id="KW-0443">Lipid metabolism</keyword>
<evidence type="ECO:0000256" key="11">
    <source>
        <dbReference type="RuleBase" id="RU361241"/>
    </source>
</evidence>
<feature type="domain" description="O-acyltransferase WSD1 C-terminal" evidence="13">
    <location>
        <begin position="325"/>
        <end position="470"/>
    </location>
</feature>
<dbReference type="NCBIfam" id="TIGR02946">
    <property type="entry name" value="acyl_WS_DGAT"/>
    <property type="match status" value="1"/>
</dbReference>
<accession>A0A560W9I2</accession>
<evidence type="ECO:0000256" key="1">
    <source>
        <dbReference type="ARBA" id="ARBA00004771"/>
    </source>
</evidence>
<keyword evidence="6 11" id="KW-0808">Transferase</keyword>
<proteinExistence type="inferred from homology"/>
<dbReference type="GO" id="GO:0019432">
    <property type="term" value="P:triglyceride biosynthetic process"/>
    <property type="evidence" value="ECO:0007669"/>
    <property type="project" value="UniProtKB-UniPathway"/>
</dbReference>
<evidence type="ECO:0000256" key="3">
    <source>
        <dbReference type="ARBA" id="ARBA00009587"/>
    </source>
</evidence>
<comment type="pathway">
    <text evidence="2">Lipid metabolism.</text>
</comment>
<dbReference type="EC" id="2.3.1.20" evidence="4 11"/>
<dbReference type="InterPro" id="IPR014292">
    <property type="entry name" value="Acyl_transf_WS/DGAT"/>
</dbReference>
<dbReference type="InterPro" id="IPR004255">
    <property type="entry name" value="O-acyltransferase_WSD1_N"/>
</dbReference>
<dbReference type="GO" id="GO:0071731">
    <property type="term" value="P:response to nitric oxide"/>
    <property type="evidence" value="ECO:0007669"/>
    <property type="project" value="TreeGrafter"/>
</dbReference>
<comment type="catalytic activity">
    <reaction evidence="10 11">
        <text>an acyl-CoA + a 1,2-diacyl-sn-glycerol = a triacyl-sn-glycerol + CoA</text>
        <dbReference type="Rhea" id="RHEA:10868"/>
        <dbReference type="ChEBI" id="CHEBI:17815"/>
        <dbReference type="ChEBI" id="CHEBI:57287"/>
        <dbReference type="ChEBI" id="CHEBI:58342"/>
        <dbReference type="ChEBI" id="CHEBI:64615"/>
        <dbReference type="EC" id="2.3.1.20"/>
    </reaction>
</comment>
<dbReference type="InterPro" id="IPR045034">
    <property type="entry name" value="O-acyltransferase_WSD1-like"/>
</dbReference>
<comment type="pathway">
    <text evidence="1 11">Glycerolipid metabolism; triacylglycerol biosynthesis.</text>
</comment>
<dbReference type="AlphaFoldDB" id="A0A560W9I2"/>
<dbReference type="GO" id="GO:0004144">
    <property type="term" value="F:diacylglycerol O-acyltransferase activity"/>
    <property type="evidence" value="ECO:0007669"/>
    <property type="project" value="UniProtKB-EC"/>
</dbReference>
<evidence type="ECO:0000256" key="5">
    <source>
        <dbReference type="ARBA" id="ARBA00022516"/>
    </source>
</evidence>
<dbReference type="UniPathway" id="UPA00282"/>
<reference evidence="14 15" key="1">
    <citation type="submission" date="2019-06" db="EMBL/GenBank/DDBJ databases">
        <title>Sequencing the genomes of 1000 actinobacteria strains.</title>
        <authorList>
            <person name="Klenk H.-P."/>
        </authorList>
    </citation>
    <scope>NUCLEOTIDE SEQUENCE [LARGE SCALE GENOMIC DNA]</scope>
    <source>
        <strain evidence="14 15">DSM 18935</strain>
    </source>
</reference>
<organism evidence="14 15">
    <name type="scientific">Marihabitans asiaticum</name>
    <dbReference type="NCBI Taxonomy" id="415218"/>
    <lineage>
        <taxon>Bacteria</taxon>
        <taxon>Bacillati</taxon>
        <taxon>Actinomycetota</taxon>
        <taxon>Actinomycetes</taxon>
        <taxon>Micrococcales</taxon>
        <taxon>Intrasporangiaceae</taxon>
        <taxon>Marihabitans</taxon>
    </lineage>
</organism>
<protein>
    <recommendedName>
        <fullName evidence="4 11">Diacylglycerol O-acyltransferase</fullName>
        <ecNumber evidence="4 11">2.3.1.20</ecNumber>
    </recommendedName>
</protein>
<feature type="domain" description="O-acyltransferase WSD1-like N-terminal" evidence="12">
    <location>
        <begin position="8"/>
        <end position="282"/>
    </location>
</feature>
<keyword evidence="15" id="KW-1185">Reference proteome</keyword>
<dbReference type="GO" id="GO:0001666">
    <property type="term" value="P:response to hypoxia"/>
    <property type="evidence" value="ECO:0007669"/>
    <property type="project" value="TreeGrafter"/>
</dbReference>
<evidence type="ECO:0000256" key="8">
    <source>
        <dbReference type="ARBA" id="ARBA00023098"/>
    </source>
</evidence>
<dbReference type="EMBL" id="VIUW01000003">
    <property type="protein sequence ID" value="TWD14269.1"/>
    <property type="molecule type" value="Genomic_DNA"/>
</dbReference>
<keyword evidence="9 11" id="KW-0012">Acyltransferase</keyword>
<evidence type="ECO:0000256" key="10">
    <source>
        <dbReference type="ARBA" id="ARBA00048109"/>
    </source>
</evidence>
<keyword evidence="7 11" id="KW-0319">Glycerol metabolism</keyword>
<dbReference type="PANTHER" id="PTHR31650:SF1">
    <property type="entry name" value="WAX ESTER SYNTHASE_DIACYLGLYCEROL ACYLTRANSFERASE 4-RELATED"/>
    <property type="match status" value="1"/>
</dbReference>
<comment type="similarity">
    <text evidence="3 11">Belongs to the long-chain O-acyltransferase family.</text>
</comment>
<dbReference type="Proteomes" id="UP000315628">
    <property type="component" value="Unassembled WGS sequence"/>
</dbReference>
<comment type="caution">
    <text evidence="14">The sequence shown here is derived from an EMBL/GenBank/DDBJ whole genome shotgun (WGS) entry which is preliminary data.</text>
</comment>
<dbReference type="Pfam" id="PF06974">
    <property type="entry name" value="WS_DGAT_C"/>
    <property type="match status" value="1"/>
</dbReference>
<dbReference type="PANTHER" id="PTHR31650">
    <property type="entry name" value="O-ACYLTRANSFERASE (WSD1-LIKE) FAMILY PROTEIN"/>
    <property type="match status" value="1"/>
</dbReference>
<evidence type="ECO:0000313" key="15">
    <source>
        <dbReference type="Proteomes" id="UP000315628"/>
    </source>
</evidence>
<evidence type="ECO:0000259" key="12">
    <source>
        <dbReference type="Pfam" id="PF03007"/>
    </source>
</evidence>
<dbReference type="RefSeq" id="WP_425561810.1">
    <property type="nucleotide sequence ID" value="NZ_BAAAYT010000005.1"/>
</dbReference>
<dbReference type="GO" id="GO:0006071">
    <property type="term" value="P:glycerol metabolic process"/>
    <property type="evidence" value="ECO:0007669"/>
    <property type="project" value="UniProtKB-KW"/>
</dbReference>
<evidence type="ECO:0000256" key="9">
    <source>
        <dbReference type="ARBA" id="ARBA00023315"/>
    </source>
</evidence>
<dbReference type="InterPro" id="IPR009721">
    <property type="entry name" value="O-acyltransferase_WSD1_C"/>
</dbReference>
<gene>
    <name evidence="14" type="ORF">FB557_1674</name>
</gene>
<evidence type="ECO:0000313" key="14">
    <source>
        <dbReference type="EMBL" id="TWD14269.1"/>
    </source>
</evidence>
<evidence type="ECO:0000256" key="2">
    <source>
        <dbReference type="ARBA" id="ARBA00005189"/>
    </source>
</evidence>
<dbReference type="SUPFAM" id="SSF52777">
    <property type="entry name" value="CoA-dependent acyltransferases"/>
    <property type="match status" value="1"/>
</dbReference>